<reference evidence="2 3" key="1">
    <citation type="submission" date="2017-05" db="EMBL/GenBank/DDBJ databases">
        <title>Genome Sequence of Loktanella vestfoldensis Strain SMR4r Isolated from a Culture of the Diatom Skeletonema marinoi.</title>
        <authorList>
            <person name="Topel M."/>
            <person name="Pinder M.I.M."/>
            <person name="Johansson O.N."/>
            <person name="Kourtchenko O."/>
            <person name="Godhe A."/>
            <person name="Clarke A.K."/>
        </authorList>
    </citation>
    <scope>NUCLEOTIDE SEQUENCE [LARGE SCALE GENOMIC DNA]</scope>
    <source>
        <strain evidence="2 3">SMR4r</strain>
    </source>
</reference>
<evidence type="ECO:0000313" key="2">
    <source>
        <dbReference type="EMBL" id="ARU00483.1"/>
    </source>
</evidence>
<dbReference type="AlphaFoldDB" id="A0A1Y0EAA2"/>
<dbReference type="InterPro" id="IPR008912">
    <property type="entry name" value="Uncharacterised_CoxE"/>
</dbReference>
<dbReference type="PANTHER" id="PTHR39338:SF6">
    <property type="entry name" value="BLL5662 PROTEIN"/>
    <property type="match status" value="1"/>
</dbReference>
<gene>
    <name evidence="2" type="ORF">LOKVESSMR4R_01155</name>
</gene>
<keyword evidence="3" id="KW-1185">Reference proteome</keyword>
<name>A0A1Y0EAA2_9RHOB</name>
<organism evidence="2 3">
    <name type="scientific">Yoonia vestfoldensis</name>
    <dbReference type="NCBI Taxonomy" id="245188"/>
    <lineage>
        <taxon>Bacteria</taxon>
        <taxon>Pseudomonadati</taxon>
        <taxon>Pseudomonadota</taxon>
        <taxon>Alphaproteobacteria</taxon>
        <taxon>Rhodobacterales</taxon>
        <taxon>Paracoccaceae</taxon>
        <taxon>Yoonia</taxon>
    </lineage>
</organism>
<dbReference type="KEGG" id="lvs:LOKVESSMR4R_01155"/>
<dbReference type="STRING" id="1122181.GCA_000382265_01647"/>
<dbReference type="PANTHER" id="PTHR39338">
    <property type="entry name" value="BLL5662 PROTEIN-RELATED"/>
    <property type="match status" value="1"/>
</dbReference>
<dbReference type="Gene3D" id="3.40.50.410">
    <property type="entry name" value="von Willebrand factor, type A domain"/>
    <property type="match status" value="1"/>
</dbReference>
<dbReference type="InterPro" id="IPR011195">
    <property type="entry name" value="UCP010256"/>
</dbReference>
<sequence length="441" mass="48599">MTSHLPSRNIPQGSGPKEIGDVKSPAYAPLALPDDPKLAGNITHFARALRKAGVKLGPGRVIDAINAVQVAGFTQRADFYWTLHACFVSKPEDSAIFAQLFRLYWRDPQYMEQMMSLLTPMVHGLQEDRRAEAAEKRAAQALLDGREPPAPQASAREDEIEIDIDASQTASAEERLRQLDFEQMSTAEMAAATRMLAALRLPVPPILTRRRQALPGPLADWKQTMRRAARQGGEIGKLASARKRIRYPNLVVLCDISGSMSSYSRAVLHFVHAVANREGQGWAQVHAFTFGTQLTNITRHMRRRDVDAALAAAGAQAQDWEGGTRIGACLHDFNRDWARRVAGQGAVVLLITDGLDRDTSHDLGREMERMKLSFSQLIWLNPLLRWDGFAPLARGIAQMLPHCSSFRAAHNVASLAGLAEALSRPDDGGEKRRMLAALHGS</sequence>
<protein>
    <submittedName>
        <fullName evidence="2">VWA domain containing CoxE-like protein</fullName>
    </submittedName>
</protein>
<feature type="compositionally biased region" description="Polar residues" evidence="1">
    <location>
        <begin position="1"/>
        <end position="12"/>
    </location>
</feature>
<evidence type="ECO:0000256" key="1">
    <source>
        <dbReference type="SAM" id="MobiDB-lite"/>
    </source>
</evidence>
<accession>A0A1Y0EAA2</accession>
<dbReference type="InterPro" id="IPR036465">
    <property type="entry name" value="vWFA_dom_sf"/>
</dbReference>
<evidence type="ECO:0000313" key="3">
    <source>
        <dbReference type="Proteomes" id="UP000195273"/>
    </source>
</evidence>
<dbReference type="Pfam" id="PF05762">
    <property type="entry name" value="VWA_CoxE"/>
    <property type="match status" value="1"/>
</dbReference>
<dbReference type="EMBL" id="CP021431">
    <property type="protein sequence ID" value="ARU00483.1"/>
    <property type="molecule type" value="Genomic_DNA"/>
</dbReference>
<proteinExistence type="predicted"/>
<dbReference type="PIRSF" id="PIRSF010256">
    <property type="entry name" value="CoxE_vWa"/>
    <property type="match status" value="1"/>
</dbReference>
<dbReference type="CDD" id="cd00198">
    <property type="entry name" value="vWFA"/>
    <property type="match status" value="1"/>
</dbReference>
<dbReference type="SUPFAM" id="SSF53300">
    <property type="entry name" value="vWA-like"/>
    <property type="match status" value="1"/>
</dbReference>
<feature type="region of interest" description="Disordered" evidence="1">
    <location>
        <begin position="1"/>
        <end position="20"/>
    </location>
</feature>
<dbReference type="Proteomes" id="UP000195273">
    <property type="component" value="Chromosome"/>
</dbReference>